<keyword evidence="9 10" id="KW-0234">DNA repair</keyword>
<dbReference type="GO" id="GO:0005524">
    <property type="term" value="F:ATP binding"/>
    <property type="evidence" value="ECO:0007669"/>
    <property type="project" value="UniProtKB-UniRule"/>
</dbReference>
<dbReference type="NCBIfam" id="TIGR00611">
    <property type="entry name" value="recf"/>
    <property type="match status" value="1"/>
</dbReference>
<keyword evidence="6 9" id="KW-0547">Nucleotide-binding</keyword>
<evidence type="ECO:0000256" key="2">
    <source>
        <dbReference type="ARBA" id="ARBA00008016"/>
    </source>
</evidence>
<evidence type="ECO:0000256" key="10">
    <source>
        <dbReference type="RuleBase" id="RU000578"/>
    </source>
</evidence>
<evidence type="ECO:0000256" key="1">
    <source>
        <dbReference type="ARBA" id="ARBA00004496"/>
    </source>
</evidence>
<gene>
    <name evidence="9 12" type="primary">recF</name>
    <name evidence="12" type="ORF">KC678_05425</name>
</gene>
<dbReference type="GO" id="GO:0006302">
    <property type="term" value="P:double-strand break repair"/>
    <property type="evidence" value="ECO:0007669"/>
    <property type="project" value="TreeGrafter"/>
</dbReference>
<dbReference type="GO" id="GO:0009432">
    <property type="term" value="P:SOS response"/>
    <property type="evidence" value="ECO:0007669"/>
    <property type="project" value="UniProtKB-UniRule"/>
</dbReference>
<dbReference type="GO" id="GO:0003697">
    <property type="term" value="F:single-stranded DNA binding"/>
    <property type="evidence" value="ECO:0007669"/>
    <property type="project" value="UniProtKB-UniRule"/>
</dbReference>
<evidence type="ECO:0000259" key="11">
    <source>
        <dbReference type="Pfam" id="PF02463"/>
    </source>
</evidence>
<dbReference type="Pfam" id="PF02463">
    <property type="entry name" value="SMC_N"/>
    <property type="match status" value="1"/>
</dbReference>
<dbReference type="AlphaFoldDB" id="A0A955L2I1"/>
<keyword evidence="8 9" id="KW-0238">DNA-binding</keyword>
<dbReference type="InterPro" id="IPR001238">
    <property type="entry name" value="DNA-binding_RecF"/>
</dbReference>
<dbReference type="InterPro" id="IPR042174">
    <property type="entry name" value="RecF_2"/>
</dbReference>
<protein>
    <recommendedName>
        <fullName evidence="3 9">DNA replication and repair protein RecF</fullName>
    </recommendedName>
</protein>
<comment type="caution">
    <text evidence="12">The sequence shown here is derived from an EMBL/GenBank/DDBJ whole genome shotgun (WGS) entry which is preliminary data.</text>
</comment>
<comment type="function">
    <text evidence="9 10">The RecF protein is involved in DNA metabolism; it is required for DNA replication and normal SOS inducibility. RecF binds preferentially to single-stranded, linear DNA. It also seems to bind ATP.</text>
</comment>
<keyword evidence="9 10" id="KW-0742">SOS response</keyword>
<reference evidence="12" key="2">
    <citation type="journal article" date="2021" name="Microbiome">
        <title>Successional dynamics and alternative stable states in a saline activated sludge microbial community over 9 years.</title>
        <authorList>
            <person name="Wang Y."/>
            <person name="Ye J."/>
            <person name="Ju F."/>
            <person name="Liu L."/>
            <person name="Boyd J.A."/>
            <person name="Deng Y."/>
            <person name="Parks D.H."/>
            <person name="Jiang X."/>
            <person name="Yin X."/>
            <person name="Woodcroft B.J."/>
            <person name="Tyson G.W."/>
            <person name="Hugenholtz P."/>
            <person name="Polz M.F."/>
            <person name="Zhang T."/>
        </authorList>
    </citation>
    <scope>NUCLEOTIDE SEQUENCE</scope>
    <source>
        <strain evidence="12">HKST-UBA13</strain>
    </source>
</reference>
<dbReference type="Gene3D" id="3.40.50.300">
    <property type="entry name" value="P-loop containing nucleotide triphosphate hydrolases"/>
    <property type="match status" value="1"/>
</dbReference>
<feature type="domain" description="RecF/RecN/SMC N-terminal" evidence="11">
    <location>
        <begin position="1"/>
        <end position="359"/>
    </location>
</feature>
<keyword evidence="5 9" id="KW-0235">DNA replication</keyword>
<evidence type="ECO:0000256" key="5">
    <source>
        <dbReference type="ARBA" id="ARBA00022705"/>
    </source>
</evidence>
<comment type="caution">
    <text evidence="9">Lacks conserved residue(s) required for the propagation of feature annotation.</text>
</comment>
<keyword evidence="7 9" id="KW-0067">ATP-binding</keyword>
<evidence type="ECO:0000256" key="8">
    <source>
        <dbReference type="ARBA" id="ARBA00023125"/>
    </source>
</evidence>
<dbReference type="PANTHER" id="PTHR32182">
    <property type="entry name" value="DNA REPLICATION AND REPAIR PROTEIN RECF"/>
    <property type="match status" value="1"/>
</dbReference>
<dbReference type="PANTHER" id="PTHR32182:SF0">
    <property type="entry name" value="DNA REPLICATION AND REPAIR PROTEIN RECF"/>
    <property type="match status" value="1"/>
</dbReference>
<accession>A0A955L2I1</accession>
<dbReference type="GO" id="GO:0005737">
    <property type="term" value="C:cytoplasm"/>
    <property type="evidence" value="ECO:0007669"/>
    <property type="project" value="UniProtKB-SubCell"/>
</dbReference>
<dbReference type="InterPro" id="IPR003395">
    <property type="entry name" value="RecF/RecN/SMC_N"/>
</dbReference>
<dbReference type="InterPro" id="IPR027417">
    <property type="entry name" value="P-loop_NTPase"/>
</dbReference>
<reference evidence="12" key="1">
    <citation type="submission" date="2020-04" db="EMBL/GenBank/DDBJ databases">
        <authorList>
            <person name="Zhang T."/>
        </authorList>
    </citation>
    <scope>NUCLEOTIDE SEQUENCE</scope>
    <source>
        <strain evidence="12">HKST-UBA13</strain>
    </source>
</reference>
<evidence type="ECO:0000256" key="6">
    <source>
        <dbReference type="ARBA" id="ARBA00022741"/>
    </source>
</evidence>
<dbReference type="HAMAP" id="MF_00365">
    <property type="entry name" value="RecF"/>
    <property type="match status" value="1"/>
</dbReference>
<dbReference type="InterPro" id="IPR018078">
    <property type="entry name" value="DNA-binding_RecF_CS"/>
</dbReference>
<sequence>MLQHIKAYNYRNLENIDLALSDSINLLIAPNGFGKTNLIEMVYYSVFRASFRPLHSYAELLGDKDNHLKIELDWHNNTLETIISNTSKLQRKTLLNAKVGRKRKILENFALMLFAPHSVDLVNGEPKTRRDDLDFFIMMIEPNYESDLKTYNSVLKNRNALLKALREGLSSTKELKYWTDKIVSIGSVIEQVRINYIKQINEFVPIVSKDLYHDITGLKIEYLSNVEIENDNIENSLRQKYADNEQKEIIVGKTLYGPHKDDYFFQFDTNIYKDKNLKFHGSRGQQRIGSFLFKMAQAEITREYNSNDVLLFLDDIMSELDSTHRDNIAEFLIKKNYQIVITGADENEIPKAIQKNANIIKIKK</sequence>
<keyword evidence="4 9" id="KW-0963">Cytoplasm</keyword>
<name>A0A955L2I1_9BACT</name>
<evidence type="ECO:0000313" key="13">
    <source>
        <dbReference type="Proteomes" id="UP000775877"/>
    </source>
</evidence>
<organism evidence="12 13">
    <name type="scientific">Candidatus Dojkabacteria bacterium</name>
    <dbReference type="NCBI Taxonomy" id="2099670"/>
    <lineage>
        <taxon>Bacteria</taxon>
        <taxon>Candidatus Dojkabacteria</taxon>
    </lineage>
</organism>
<comment type="similarity">
    <text evidence="2 9 10">Belongs to the RecF family.</text>
</comment>
<evidence type="ECO:0000256" key="7">
    <source>
        <dbReference type="ARBA" id="ARBA00022840"/>
    </source>
</evidence>
<dbReference type="PROSITE" id="PS00618">
    <property type="entry name" value="RECF_2"/>
    <property type="match status" value="1"/>
</dbReference>
<evidence type="ECO:0000256" key="9">
    <source>
        <dbReference type="HAMAP-Rule" id="MF_00365"/>
    </source>
</evidence>
<evidence type="ECO:0000256" key="4">
    <source>
        <dbReference type="ARBA" id="ARBA00022490"/>
    </source>
</evidence>
<dbReference type="Proteomes" id="UP000775877">
    <property type="component" value="Unassembled WGS sequence"/>
</dbReference>
<evidence type="ECO:0000256" key="3">
    <source>
        <dbReference type="ARBA" id="ARBA00020170"/>
    </source>
</evidence>
<proteinExistence type="inferred from homology"/>
<dbReference type="Gene3D" id="1.20.1050.90">
    <property type="entry name" value="RecF/RecN/SMC, N-terminal domain"/>
    <property type="match status" value="1"/>
</dbReference>
<dbReference type="EMBL" id="JAGQLJ010000156">
    <property type="protein sequence ID" value="MCA9381681.1"/>
    <property type="molecule type" value="Genomic_DNA"/>
</dbReference>
<dbReference type="GO" id="GO:0006260">
    <property type="term" value="P:DNA replication"/>
    <property type="evidence" value="ECO:0007669"/>
    <property type="project" value="UniProtKB-UniRule"/>
</dbReference>
<dbReference type="SUPFAM" id="SSF52540">
    <property type="entry name" value="P-loop containing nucleoside triphosphate hydrolases"/>
    <property type="match status" value="1"/>
</dbReference>
<keyword evidence="9 10" id="KW-0227">DNA damage</keyword>
<evidence type="ECO:0000313" key="12">
    <source>
        <dbReference type="EMBL" id="MCA9381681.1"/>
    </source>
</evidence>
<dbReference type="GO" id="GO:0000731">
    <property type="term" value="P:DNA synthesis involved in DNA repair"/>
    <property type="evidence" value="ECO:0007669"/>
    <property type="project" value="TreeGrafter"/>
</dbReference>
<comment type="subcellular location">
    <subcellularLocation>
        <location evidence="1 9 10">Cytoplasm</location>
    </subcellularLocation>
</comment>